<evidence type="ECO:0000313" key="3">
    <source>
        <dbReference type="EMBL" id="KAF4394301.1"/>
    </source>
</evidence>
<dbReference type="Proteomes" id="UP000583929">
    <property type="component" value="Unassembled WGS sequence"/>
</dbReference>
<evidence type="ECO:0000256" key="1">
    <source>
        <dbReference type="SAM" id="SignalP"/>
    </source>
</evidence>
<accession>A0A7J6GHZ5</accession>
<feature type="chain" id="PRO_5036205161" evidence="1">
    <location>
        <begin position="27"/>
        <end position="74"/>
    </location>
</feature>
<sequence>MKSFLIILITVLLSSVLFFPSPLVHARQLVEKGSVGGGAKDPSKPACRIGPGGRYVCNPAPPCNNPYKRNCIKN</sequence>
<dbReference type="EMBL" id="JAATIP010000054">
    <property type="protein sequence ID" value="KAF4382492.1"/>
    <property type="molecule type" value="Genomic_DNA"/>
</dbReference>
<protein>
    <submittedName>
        <fullName evidence="2">Uncharacterized protein</fullName>
    </submittedName>
</protein>
<evidence type="ECO:0000313" key="5">
    <source>
        <dbReference type="Proteomes" id="UP000583929"/>
    </source>
</evidence>
<keyword evidence="1" id="KW-0732">Signal</keyword>
<comment type="caution">
    <text evidence="2">The sequence shown here is derived from an EMBL/GenBank/DDBJ whole genome shotgun (WGS) entry which is preliminary data.</text>
</comment>
<dbReference type="EMBL" id="JAATIQ010000045">
    <property type="protein sequence ID" value="KAF4394301.1"/>
    <property type="molecule type" value="Genomic_DNA"/>
</dbReference>
<evidence type="ECO:0000313" key="2">
    <source>
        <dbReference type="EMBL" id="KAF4382492.1"/>
    </source>
</evidence>
<keyword evidence="5" id="KW-1185">Reference proteome</keyword>
<dbReference type="AlphaFoldDB" id="A0A7J6GHZ5"/>
<gene>
    <name evidence="2" type="ORF">F8388_015320</name>
    <name evidence="3" type="ORF">G4B88_018451</name>
</gene>
<reference evidence="4 5" key="1">
    <citation type="journal article" date="2020" name="bioRxiv">
        <title>Sequence and annotation of 42 cannabis genomes reveals extensive copy number variation in cannabinoid synthesis and pathogen resistance genes.</title>
        <authorList>
            <person name="Mckernan K.J."/>
            <person name="Helbert Y."/>
            <person name="Kane L.T."/>
            <person name="Ebling H."/>
            <person name="Zhang L."/>
            <person name="Liu B."/>
            <person name="Eaton Z."/>
            <person name="Mclaughlin S."/>
            <person name="Kingan S."/>
            <person name="Baybayan P."/>
            <person name="Concepcion G."/>
            <person name="Jordan M."/>
            <person name="Riva A."/>
            <person name="Barbazuk W."/>
            <person name="Harkins T."/>
        </authorList>
    </citation>
    <scope>NUCLEOTIDE SEQUENCE [LARGE SCALE GENOMIC DNA]</scope>
    <source>
        <strain evidence="4 5">cv. Jamaican Lion 4</strain>
        <strain evidence="3">Father</strain>
        <strain evidence="2">Mother</strain>
        <tissue evidence="2">Leaf</tissue>
    </source>
</reference>
<evidence type="ECO:0000313" key="4">
    <source>
        <dbReference type="Proteomes" id="UP000525078"/>
    </source>
</evidence>
<dbReference type="Proteomes" id="UP000525078">
    <property type="component" value="Unassembled WGS sequence"/>
</dbReference>
<organism evidence="2 4">
    <name type="scientific">Cannabis sativa</name>
    <name type="common">Hemp</name>
    <name type="synonym">Marijuana</name>
    <dbReference type="NCBI Taxonomy" id="3483"/>
    <lineage>
        <taxon>Eukaryota</taxon>
        <taxon>Viridiplantae</taxon>
        <taxon>Streptophyta</taxon>
        <taxon>Embryophyta</taxon>
        <taxon>Tracheophyta</taxon>
        <taxon>Spermatophyta</taxon>
        <taxon>Magnoliopsida</taxon>
        <taxon>eudicotyledons</taxon>
        <taxon>Gunneridae</taxon>
        <taxon>Pentapetalae</taxon>
        <taxon>rosids</taxon>
        <taxon>fabids</taxon>
        <taxon>Rosales</taxon>
        <taxon>Cannabaceae</taxon>
        <taxon>Cannabis</taxon>
    </lineage>
</organism>
<feature type="signal peptide" evidence="1">
    <location>
        <begin position="1"/>
        <end position="26"/>
    </location>
</feature>
<proteinExistence type="predicted"/>
<name>A0A7J6GHZ5_CANSA</name>